<feature type="transmembrane region" description="Helical" evidence="1">
    <location>
        <begin position="6"/>
        <end position="28"/>
    </location>
</feature>
<name>A0A653WHA0_BACAB</name>
<evidence type="ECO:0000256" key="1">
    <source>
        <dbReference type="SAM" id="Phobius"/>
    </source>
</evidence>
<reference evidence="2 3" key="1">
    <citation type="submission" date="2019-10" db="EMBL/GenBank/DDBJ databases">
        <authorList>
            <person name="Karimi E."/>
        </authorList>
    </citation>
    <scope>NUCLEOTIDE SEQUENCE [LARGE SCALE GENOMIC DNA]</scope>
    <source>
        <strain evidence="2">Bacillus sp. 348</strain>
    </source>
</reference>
<accession>A0A653WHA0</accession>
<keyword evidence="1" id="KW-1133">Transmembrane helix</keyword>
<protein>
    <submittedName>
        <fullName evidence="2">Uncharacterized protein</fullName>
    </submittedName>
</protein>
<keyword evidence="1" id="KW-0812">Transmembrane</keyword>
<dbReference type="AlphaFoldDB" id="A0A653WHA0"/>
<dbReference type="EMBL" id="CABWLH010000010">
    <property type="protein sequence ID" value="VXC18227.1"/>
    <property type="molecule type" value="Genomic_DNA"/>
</dbReference>
<organism evidence="2 3">
    <name type="scientific">Bacillus altitudinis</name>
    <dbReference type="NCBI Taxonomy" id="293387"/>
    <lineage>
        <taxon>Bacteria</taxon>
        <taxon>Bacillati</taxon>
        <taxon>Bacillota</taxon>
        <taxon>Bacilli</taxon>
        <taxon>Bacillales</taxon>
        <taxon>Bacillaceae</taxon>
        <taxon>Bacillus</taxon>
    </lineage>
</organism>
<gene>
    <name evidence="2" type="ORF">BACI348_50475</name>
</gene>
<dbReference type="Proteomes" id="UP000433089">
    <property type="component" value="Unassembled WGS sequence"/>
</dbReference>
<evidence type="ECO:0000313" key="3">
    <source>
        <dbReference type="Proteomes" id="UP000433089"/>
    </source>
</evidence>
<keyword evidence="1" id="KW-0472">Membrane</keyword>
<proteinExistence type="predicted"/>
<sequence>MFSGMLYPIFNLKVFFICLALWSQIHYYREVFIRYKIHFKNKVSNFFNIVK</sequence>
<evidence type="ECO:0000313" key="2">
    <source>
        <dbReference type="EMBL" id="VXC18227.1"/>
    </source>
</evidence>